<dbReference type="EMBL" id="UGLB01000003">
    <property type="protein sequence ID" value="STT48396.1"/>
    <property type="molecule type" value="Genomic_DNA"/>
</dbReference>
<comment type="similarity">
    <text evidence="1">Belongs to the aldehyde dehydrogenase family.</text>
</comment>
<dbReference type="InterPro" id="IPR016162">
    <property type="entry name" value="Ald_DH_N"/>
</dbReference>
<evidence type="ECO:0000256" key="3">
    <source>
        <dbReference type="ARBA" id="ARBA00023027"/>
    </source>
</evidence>
<dbReference type="Proteomes" id="UP000255099">
    <property type="component" value="Unassembled WGS sequence"/>
</dbReference>
<dbReference type="PANTHER" id="PTHR42986">
    <property type="entry name" value="BENZALDEHYDE DEHYDROGENASE YFMT"/>
    <property type="match status" value="1"/>
</dbReference>
<evidence type="ECO:0000313" key="6">
    <source>
        <dbReference type="Proteomes" id="UP000255099"/>
    </source>
</evidence>
<dbReference type="InterPro" id="IPR015590">
    <property type="entry name" value="Aldehyde_DH_dom"/>
</dbReference>
<evidence type="ECO:0000313" key="5">
    <source>
        <dbReference type="EMBL" id="STT48396.1"/>
    </source>
</evidence>
<evidence type="ECO:0000256" key="1">
    <source>
        <dbReference type="ARBA" id="ARBA00009986"/>
    </source>
</evidence>
<dbReference type="InterPro" id="IPR016161">
    <property type="entry name" value="Ald_DH/histidinol_DH"/>
</dbReference>
<name>A0A377W0D8_KLEPN</name>
<evidence type="ECO:0000256" key="2">
    <source>
        <dbReference type="ARBA" id="ARBA00023002"/>
    </source>
</evidence>
<reference evidence="5 6" key="1">
    <citation type="submission" date="2018-06" db="EMBL/GenBank/DDBJ databases">
        <authorList>
            <consortium name="Pathogen Informatics"/>
            <person name="Doyle S."/>
        </authorList>
    </citation>
    <scope>NUCLEOTIDE SEQUENCE [LARGE SCALE GENOMIC DNA]</scope>
    <source>
        <strain evidence="5 6">NCTC9637</strain>
    </source>
</reference>
<dbReference type="AlphaFoldDB" id="A0A377W0D8"/>
<proteinExistence type="inferred from homology"/>
<protein>
    <submittedName>
        <fullName evidence="5">4-aminobutyraldehyde dehydrogenase</fullName>
        <ecNumber evidence="5">1.2.1.22</ecNumber>
    </submittedName>
</protein>
<dbReference type="Pfam" id="PF00171">
    <property type="entry name" value="Aldedh"/>
    <property type="match status" value="1"/>
</dbReference>
<dbReference type="Gene3D" id="3.40.605.10">
    <property type="entry name" value="Aldehyde Dehydrogenase, Chain A, domain 1"/>
    <property type="match status" value="1"/>
</dbReference>
<sequence length="207" mass="21643">MTITCNLYIDGQWHDAEGRRTFTRRHPAHDEAASVAAAASLADGKRCVEAAACAFPLWRDTAPAERRRLLLEAAEQMLLREAKFIAAMAAETGATAHWAGFNVHLAADILREAAALTTQIEGQIIPSNVPGNLAMGVRQGAGVVLGMAPWNAPLILATRALATPLACGNTVILKGAELSPAAQGLIIDALDAAGLPAGRGELSYLCA</sequence>
<keyword evidence="3" id="KW-0520">NAD</keyword>
<dbReference type="GO" id="GO:0008911">
    <property type="term" value="F:lactaldehyde dehydrogenase (NAD+) activity"/>
    <property type="evidence" value="ECO:0007669"/>
    <property type="project" value="UniProtKB-EC"/>
</dbReference>
<dbReference type="SUPFAM" id="SSF53720">
    <property type="entry name" value="ALDH-like"/>
    <property type="match status" value="1"/>
</dbReference>
<organism evidence="5 6">
    <name type="scientific">Klebsiella pneumoniae</name>
    <dbReference type="NCBI Taxonomy" id="573"/>
    <lineage>
        <taxon>Bacteria</taxon>
        <taxon>Pseudomonadati</taxon>
        <taxon>Pseudomonadota</taxon>
        <taxon>Gammaproteobacteria</taxon>
        <taxon>Enterobacterales</taxon>
        <taxon>Enterobacteriaceae</taxon>
        <taxon>Klebsiella/Raoultella group</taxon>
        <taxon>Klebsiella</taxon>
        <taxon>Klebsiella pneumoniae complex</taxon>
    </lineage>
</organism>
<feature type="domain" description="Aldehyde dehydrogenase" evidence="4">
    <location>
        <begin position="13"/>
        <end position="198"/>
    </location>
</feature>
<dbReference type="EC" id="1.2.1.22" evidence="5"/>
<accession>A0A377W0D8</accession>
<dbReference type="PANTHER" id="PTHR42986:SF1">
    <property type="entry name" value="BENZALDEHYDE DEHYDROGENASE YFMT"/>
    <property type="match status" value="1"/>
</dbReference>
<gene>
    <name evidence="5" type="primary">aldA_1</name>
    <name evidence="5" type="ORF">NCTC9637_03341</name>
</gene>
<keyword evidence="2 5" id="KW-0560">Oxidoreductase</keyword>
<evidence type="ECO:0000259" key="4">
    <source>
        <dbReference type="Pfam" id="PF00171"/>
    </source>
</evidence>